<evidence type="ECO:0000313" key="4">
    <source>
        <dbReference type="Proteomes" id="UP001249020"/>
    </source>
</evidence>
<accession>A0AAW8QZZ7</accession>
<dbReference type="Proteomes" id="UP001249020">
    <property type="component" value="Unassembled WGS sequence"/>
</dbReference>
<dbReference type="InterPro" id="IPR008775">
    <property type="entry name" value="Phytyl_CoA_dOase-like"/>
</dbReference>
<dbReference type="Gene3D" id="2.60.120.620">
    <property type="entry name" value="q2cbj1_9rhob like domain"/>
    <property type="match status" value="1"/>
</dbReference>
<gene>
    <name evidence="3" type="ORF">RM544_08240</name>
</gene>
<dbReference type="Pfam" id="PF05721">
    <property type="entry name" value="PhyH"/>
    <property type="match status" value="1"/>
</dbReference>
<keyword evidence="3" id="KW-0223">Dioxygenase</keyword>
<dbReference type="PANTHER" id="PTHR20883">
    <property type="entry name" value="PHYTANOYL-COA DIOXYGENASE DOMAIN CONTAINING 1"/>
    <property type="match status" value="1"/>
</dbReference>
<dbReference type="SUPFAM" id="SSF51197">
    <property type="entry name" value="Clavaminate synthase-like"/>
    <property type="match status" value="1"/>
</dbReference>
<keyword evidence="4" id="KW-1185">Reference proteome</keyword>
<dbReference type="AlphaFoldDB" id="A0AAW8QZZ7"/>
<comment type="caution">
    <text evidence="3">The sequence shown here is derived from an EMBL/GenBank/DDBJ whole genome shotgun (WGS) entry which is preliminary data.</text>
</comment>
<dbReference type="GO" id="GO:0005506">
    <property type="term" value="F:iron ion binding"/>
    <property type="evidence" value="ECO:0007669"/>
    <property type="project" value="UniProtKB-ARBA"/>
</dbReference>
<dbReference type="PANTHER" id="PTHR20883:SF15">
    <property type="entry name" value="PHYTANOYL-COA DIOXYGENASE DOMAIN-CONTAINING PROTEIN 1"/>
    <property type="match status" value="1"/>
</dbReference>
<dbReference type="GO" id="GO:0016706">
    <property type="term" value="F:2-oxoglutarate-dependent dioxygenase activity"/>
    <property type="evidence" value="ECO:0007669"/>
    <property type="project" value="UniProtKB-ARBA"/>
</dbReference>
<keyword evidence="2" id="KW-0408">Iron</keyword>
<organism evidence="3 4">
    <name type="scientific">Brumicola blandensis</name>
    <dbReference type="NCBI Taxonomy" id="3075611"/>
    <lineage>
        <taxon>Bacteria</taxon>
        <taxon>Pseudomonadati</taxon>
        <taxon>Pseudomonadota</taxon>
        <taxon>Gammaproteobacteria</taxon>
        <taxon>Alteromonadales</taxon>
        <taxon>Alteromonadaceae</taxon>
        <taxon>Brumicola</taxon>
    </lineage>
</organism>
<protein>
    <submittedName>
        <fullName evidence="3">Phytanoyl-CoA dioxygenase family protein</fullName>
    </submittedName>
</protein>
<evidence type="ECO:0000256" key="2">
    <source>
        <dbReference type="ARBA" id="ARBA00023004"/>
    </source>
</evidence>
<sequence length="278" mass="31683">MLSTKQKKQFQKQGYLVLPKLFDRAQIAELKEAALRIVDQFDAESTRAVFSTETESNTNRDDYFLSSDNKIRCFFEEDAFTQSGQLAQAKALSINKIGHALHVLNPVFKEFSQQKLIAKIAEDAGVSSPEIRQTMYIFKQPKIGGVIRWHQDATYFFTSPQSVVTFWFAIEDSTLENGCLQVDKQGANFPLKEQFKRYADDNTALVELENIQWPGQERALPLEVKAGSLVIFNGVLPHFSEANRSSQSRHAFTLHITSADAKYHEHNWLRASPVRIYS</sequence>
<proteinExistence type="predicted"/>
<keyword evidence="3" id="KW-0560">Oxidoreductase</keyword>
<evidence type="ECO:0000313" key="3">
    <source>
        <dbReference type="EMBL" id="MDT0582527.1"/>
    </source>
</evidence>
<dbReference type="EMBL" id="JAVRIE010000002">
    <property type="protein sequence ID" value="MDT0582527.1"/>
    <property type="molecule type" value="Genomic_DNA"/>
</dbReference>
<evidence type="ECO:0000256" key="1">
    <source>
        <dbReference type="ARBA" id="ARBA00022723"/>
    </source>
</evidence>
<name>A0AAW8QZZ7_9ALTE</name>
<dbReference type="RefSeq" id="WP_311361361.1">
    <property type="nucleotide sequence ID" value="NZ_JAVRIE010000002.1"/>
</dbReference>
<reference evidence="3 4" key="1">
    <citation type="submission" date="2023-09" db="EMBL/GenBank/DDBJ databases">
        <authorList>
            <person name="Rey-Velasco X."/>
        </authorList>
    </citation>
    <scope>NUCLEOTIDE SEQUENCE [LARGE SCALE GENOMIC DNA]</scope>
    <source>
        <strain evidence="3 4">W409</strain>
    </source>
</reference>
<keyword evidence="1" id="KW-0479">Metal-binding</keyword>